<protein>
    <submittedName>
        <fullName evidence="3">AbrB/MazE/SpoVT family DNA-binding domain-containing protein</fullName>
    </submittedName>
</protein>
<evidence type="ECO:0000259" key="2">
    <source>
        <dbReference type="PROSITE" id="PS51740"/>
    </source>
</evidence>
<dbReference type="Gene3D" id="2.10.260.10">
    <property type="match status" value="1"/>
</dbReference>
<dbReference type="SUPFAM" id="SSF89447">
    <property type="entry name" value="AbrB/MazE/MraZ-like"/>
    <property type="match status" value="1"/>
</dbReference>
<dbReference type="InterPro" id="IPR007159">
    <property type="entry name" value="SpoVT-AbrB_dom"/>
</dbReference>
<dbReference type="InterPro" id="IPR037914">
    <property type="entry name" value="SpoVT-AbrB_sf"/>
</dbReference>
<dbReference type="PROSITE" id="PS51740">
    <property type="entry name" value="SPOVT_ABRB"/>
    <property type="match status" value="1"/>
</dbReference>
<dbReference type="AlphaFoldDB" id="A0A8I1MY13"/>
<dbReference type="NCBIfam" id="TIGR01439">
    <property type="entry name" value="lp_hng_hel_AbrB"/>
    <property type="match status" value="1"/>
</dbReference>
<organism evidence="3 4">
    <name type="scientific">Thiomonas arsenitoxydans (strain DSM 22701 / CIP 110005 / 3As)</name>
    <dbReference type="NCBI Taxonomy" id="426114"/>
    <lineage>
        <taxon>Bacteria</taxon>
        <taxon>Pseudomonadati</taxon>
        <taxon>Pseudomonadota</taxon>
        <taxon>Betaproteobacteria</taxon>
        <taxon>Burkholderiales</taxon>
        <taxon>Thiomonas</taxon>
    </lineage>
</organism>
<dbReference type="RefSeq" id="WP_276730099.1">
    <property type="nucleotide sequence ID" value="NZ_JAFKMR010000017.1"/>
</dbReference>
<dbReference type="EMBL" id="JAFKMR010000017">
    <property type="protein sequence ID" value="MBN8744388.1"/>
    <property type="molecule type" value="Genomic_DNA"/>
</dbReference>
<keyword evidence="1 3" id="KW-0238">DNA-binding</keyword>
<feature type="domain" description="SpoVT-AbrB" evidence="2">
    <location>
        <begin position="1"/>
        <end position="46"/>
    </location>
</feature>
<dbReference type="SMART" id="SM00966">
    <property type="entry name" value="SpoVT_AbrB"/>
    <property type="match status" value="1"/>
</dbReference>
<evidence type="ECO:0000313" key="3">
    <source>
        <dbReference type="EMBL" id="MBN8744388.1"/>
    </source>
</evidence>
<comment type="caution">
    <text evidence="3">The sequence shown here is derived from an EMBL/GenBank/DDBJ whole genome shotgun (WGS) entry which is preliminary data.</text>
</comment>
<dbReference type="Pfam" id="PF04014">
    <property type="entry name" value="MazE_antitoxin"/>
    <property type="match status" value="1"/>
</dbReference>
<dbReference type="Proteomes" id="UP000664800">
    <property type="component" value="Unassembled WGS sequence"/>
</dbReference>
<reference evidence="3" key="1">
    <citation type="submission" date="2021-02" db="EMBL/GenBank/DDBJ databases">
        <title>Thiocyanate and organic carbon inputs drive convergent selection for specific autotrophic Afipia and Thiobacillus strains within complex microbiomes.</title>
        <authorList>
            <person name="Huddy R.J."/>
            <person name="Sachdeva R."/>
            <person name="Kadzinga F."/>
            <person name="Kantor R.S."/>
            <person name="Harrison S.T.L."/>
            <person name="Banfield J.F."/>
        </authorList>
    </citation>
    <scope>NUCLEOTIDE SEQUENCE</scope>
    <source>
        <strain evidence="3">SCN18_13_7_16_R3_B_64_19</strain>
    </source>
</reference>
<name>A0A8I1MY13_THIA3</name>
<accession>A0A8I1MY13</accession>
<evidence type="ECO:0000256" key="1">
    <source>
        <dbReference type="PROSITE-ProRule" id="PRU01076"/>
    </source>
</evidence>
<gene>
    <name evidence="3" type="ORF">J0I24_08775</name>
</gene>
<proteinExistence type="predicted"/>
<dbReference type="GO" id="GO:0003677">
    <property type="term" value="F:DNA binding"/>
    <property type="evidence" value="ECO:0007669"/>
    <property type="project" value="UniProtKB-UniRule"/>
</dbReference>
<sequence length="80" mass="8657">MSTTLTSKGQVTIPKHIRDALHLKPGSGVEFSVDAAGSVVLKPATSSRPPARRDRFQAVRGSATVKWRTDELMQLLRGDA</sequence>
<evidence type="ECO:0000313" key="4">
    <source>
        <dbReference type="Proteomes" id="UP000664800"/>
    </source>
</evidence>